<feature type="region of interest" description="Disordered" evidence="1">
    <location>
        <begin position="21"/>
        <end position="93"/>
    </location>
</feature>
<reference evidence="3 4" key="1">
    <citation type="submission" date="2024-02" db="EMBL/GenBank/DDBJ databases">
        <authorList>
            <person name="Chen Y."/>
            <person name="Shah S."/>
            <person name="Dougan E. K."/>
            <person name="Thang M."/>
            <person name="Chan C."/>
        </authorList>
    </citation>
    <scope>NUCLEOTIDE SEQUENCE [LARGE SCALE GENOMIC DNA]</scope>
</reference>
<feature type="compositionally biased region" description="Basic and acidic residues" evidence="1">
    <location>
        <begin position="21"/>
        <end position="30"/>
    </location>
</feature>
<organism evidence="3 4">
    <name type="scientific">Durusdinium trenchii</name>
    <dbReference type="NCBI Taxonomy" id="1381693"/>
    <lineage>
        <taxon>Eukaryota</taxon>
        <taxon>Sar</taxon>
        <taxon>Alveolata</taxon>
        <taxon>Dinophyceae</taxon>
        <taxon>Suessiales</taxon>
        <taxon>Symbiodiniaceae</taxon>
        <taxon>Durusdinium</taxon>
    </lineage>
</organism>
<protein>
    <submittedName>
        <fullName evidence="3">Uncharacterized protein</fullName>
    </submittedName>
</protein>
<comment type="caution">
    <text evidence="3">The sequence shown here is derived from an EMBL/GenBank/DDBJ whole genome shotgun (WGS) entry which is preliminary data.</text>
</comment>
<dbReference type="Proteomes" id="UP001642464">
    <property type="component" value="Unassembled WGS sequence"/>
</dbReference>
<evidence type="ECO:0000256" key="1">
    <source>
        <dbReference type="SAM" id="MobiDB-lite"/>
    </source>
</evidence>
<feature type="compositionally biased region" description="Basic and acidic residues" evidence="1">
    <location>
        <begin position="38"/>
        <end position="54"/>
    </location>
</feature>
<proteinExistence type="predicted"/>
<gene>
    <name evidence="2" type="ORF">SCF082_LOCUS608</name>
    <name evidence="3" type="ORF">SCF082_LOCUS9777</name>
</gene>
<feature type="compositionally biased region" description="Basic and acidic residues" evidence="1">
    <location>
        <begin position="68"/>
        <end position="93"/>
    </location>
</feature>
<keyword evidence="4" id="KW-1185">Reference proteome</keyword>
<evidence type="ECO:0000313" key="4">
    <source>
        <dbReference type="Proteomes" id="UP001642464"/>
    </source>
</evidence>
<accession>A0ABP0J1I2</accession>
<evidence type="ECO:0000313" key="2">
    <source>
        <dbReference type="EMBL" id="CAK8986567.1"/>
    </source>
</evidence>
<sequence>MFYAPRTERLPLRETLARFGEEKAPLREAPENLPAVRPRSEMRQVEGRSGEDWAVRSSPLDPAAAVKSFREDVRSEARRDRAGSESRTPENNECERLRAHCEELLRLNASMRQQQMDITVGSFSAKFDNLIREFSQMRGFHQTLRSVVETCASSRKELKDLQNVVSPISEMSSLMEQAVMKMRSSLQEDMKSIVEKEVAGLREQLARIHENSTRMVGLTLANRKDFDEHRYGLSSGELDELLQLCRESKELMISNTSKLDITCETVVSNKRLIAQNAETINANKRSIEENRGFIQSNKDMIRDEQEKARHEAEAAIMRVQSLQDALRTQEHTLAERAALEKEISDSQQRRPEPHPVKAEMNRLQDELQEGMKEEMEDLNSKIEAMLTSVNCLIERIDRPVPELREQLRCVVEISRRGHLEVNLSNGDVKLKRGITFKKKNPGDSPNAEFENEDDATEILQDIADLWKMFKVPVLVEGHTKDIGSGTDQFWQEVANSRAALCAATLGVMGVNLGQVVSVGKPGKSGLNKAALVMHFDLFPDLN</sequence>
<dbReference type="InterPro" id="IPR036737">
    <property type="entry name" value="OmpA-like_sf"/>
</dbReference>
<dbReference type="EMBL" id="CAXAMM010005692">
    <property type="protein sequence ID" value="CAK9008221.1"/>
    <property type="molecule type" value="Genomic_DNA"/>
</dbReference>
<dbReference type="EMBL" id="CAXAMM010000225">
    <property type="protein sequence ID" value="CAK8986567.1"/>
    <property type="molecule type" value="Genomic_DNA"/>
</dbReference>
<evidence type="ECO:0000313" key="3">
    <source>
        <dbReference type="EMBL" id="CAK9008221.1"/>
    </source>
</evidence>
<name>A0ABP0J1I2_9DINO</name>
<dbReference type="SUPFAM" id="SSF103088">
    <property type="entry name" value="OmpA-like"/>
    <property type="match status" value="1"/>
</dbReference>